<reference evidence="3 4" key="1">
    <citation type="journal article" date="2018" name="Evol. Lett.">
        <title>Horizontal gene cluster transfer increased hallucinogenic mushroom diversity.</title>
        <authorList>
            <person name="Reynolds H.T."/>
            <person name="Vijayakumar V."/>
            <person name="Gluck-Thaler E."/>
            <person name="Korotkin H.B."/>
            <person name="Matheny P.B."/>
            <person name="Slot J.C."/>
        </authorList>
    </citation>
    <scope>NUCLEOTIDE SEQUENCE [LARGE SCALE GENOMIC DNA]</scope>
    <source>
        <strain evidence="3 4">SRW20</strain>
    </source>
</reference>
<dbReference type="Proteomes" id="UP000284706">
    <property type="component" value="Unassembled WGS sequence"/>
</dbReference>
<dbReference type="STRING" id="231916.A0A409VBF8"/>
<dbReference type="Pfam" id="PF02567">
    <property type="entry name" value="PhzC-PhzF"/>
    <property type="match status" value="1"/>
</dbReference>
<dbReference type="InterPro" id="IPR003719">
    <property type="entry name" value="Phenazine_PhzF-like"/>
</dbReference>
<protein>
    <recommendedName>
        <fullName evidence="5">Diaminopimelate epimerase-like protein</fullName>
    </recommendedName>
</protein>
<dbReference type="InParanoid" id="A0A409VBF8"/>
<proteinExistence type="inferred from homology"/>
<organism evidence="3 4">
    <name type="scientific">Gymnopilus dilepis</name>
    <dbReference type="NCBI Taxonomy" id="231916"/>
    <lineage>
        <taxon>Eukaryota</taxon>
        <taxon>Fungi</taxon>
        <taxon>Dikarya</taxon>
        <taxon>Basidiomycota</taxon>
        <taxon>Agaricomycotina</taxon>
        <taxon>Agaricomycetes</taxon>
        <taxon>Agaricomycetidae</taxon>
        <taxon>Agaricales</taxon>
        <taxon>Agaricineae</taxon>
        <taxon>Hymenogastraceae</taxon>
        <taxon>Gymnopilus</taxon>
    </lineage>
</organism>
<name>A0A409VBF8_9AGAR</name>
<dbReference type="PANTHER" id="PTHR13774:SF17">
    <property type="entry name" value="PHENAZINE BIOSYNTHESIS-LIKE DOMAIN-CONTAINING PROTEIN"/>
    <property type="match status" value="1"/>
</dbReference>
<dbReference type="PANTHER" id="PTHR13774">
    <property type="entry name" value="PHENAZINE BIOSYNTHESIS PROTEIN"/>
    <property type="match status" value="1"/>
</dbReference>
<dbReference type="Gene3D" id="3.10.310.10">
    <property type="entry name" value="Diaminopimelate Epimerase, Chain A, domain 1"/>
    <property type="match status" value="2"/>
</dbReference>
<evidence type="ECO:0000313" key="3">
    <source>
        <dbReference type="EMBL" id="PPQ64302.1"/>
    </source>
</evidence>
<evidence type="ECO:0008006" key="5">
    <source>
        <dbReference type="Google" id="ProtNLM"/>
    </source>
</evidence>
<dbReference type="SUPFAM" id="SSF54506">
    <property type="entry name" value="Diaminopimelate epimerase-like"/>
    <property type="match status" value="1"/>
</dbReference>
<dbReference type="AlphaFoldDB" id="A0A409VBF8"/>
<sequence length="304" mass="32672">MAPETVPYYLVTAFSTSPFGGNPAALVFLEPSSASVEEMGKIAQNLNQPMNAFVSPASLPSDDDKVEVRNIQFFAPVGKEVPICGHATLACAHTIFGIPEIAVRGVHTILFKTSGGEVLSATRMDDGYIQIKLPAAVLGAVAEEEKLKLKILVDKAFGRDVKIKDIKNGGKAYPVYVLIELDESENLAGSDVDAKELIDSGYIVHIFTTLSPDPEAIWVTRMFAPIMIGSPHEDHVCGSAHGLLAPHYYEKLDIPSGKEVKAKMVSQRGGNLKVQLEDSEGLVKLGGQACILAAGQLYLPQQRT</sequence>
<keyword evidence="4" id="KW-1185">Reference proteome</keyword>
<dbReference type="GO" id="GO:0005737">
    <property type="term" value="C:cytoplasm"/>
    <property type="evidence" value="ECO:0007669"/>
    <property type="project" value="TreeGrafter"/>
</dbReference>
<evidence type="ECO:0000256" key="2">
    <source>
        <dbReference type="ARBA" id="ARBA00023235"/>
    </source>
</evidence>
<dbReference type="GO" id="GO:0016853">
    <property type="term" value="F:isomerase activity"/>
    <property type="evidence" value="ECO:0007669"/>
    <property type="project" value="UniProtKB-KW"/>
</dbReference>
<dbReference type="PIRSF" id="PIRSF016184">
    <property type="entry name" value="PhzC_PhzF"/>
    <property type="match status" value="1"/>
</dbReference>
<dbReference type="OrthoDB" id="75169at2759"/>
<gene>
    <name evidence="3" type="ORF">CVT26_002185</name>
</gene>
<accession>A0A409VBF8</accession>
<dbReference type="EMBL" id="NHYE01005668">
    <property type="protein sequence ID" value="PPQ64302.1"/>
    <property type="molecule type" value="Genomic_DNA"/>
</dbReference>
<keyword evidence="2" id="KW-0413">Isomerase</keyword>
<comment type="caution">
    <text evidence="3">The sequence shown here is derived from an EMBL/GenBank/DDBJ whole genome shotgun (WGS) entry which is preliminary data.</text>
</comment>
<evidence type="ECO:0000313" key="4">
    <source>
        <dbReference type="Proteomes" id="UP000284706"/>
    </source>
</evidence>
<evidence type="ECO:0000256" key="1">
    <source>
        <dbReference type="ARBA" id="ARBA00008270"/>
    </source>
</evidence>
<comment type="similarity">
    <text evidence="1">Belongs to the PhzF family.</text>
</comment>